<dbReference type="InterPro" id="IPR013813">
    <property type="entry name" value="Endoribo_LPSP/chorism_mut-like"/>
</dbReference>
<name>D3FWR2_ALKPO</name>
<feature type="domain" description="Endoribonuclease L-PSP/chorismate mutase-like" evidence="1">
    <location>
        <begin position="31"/>
        <end position="134"/>
    </location>
</feature>
<dbReference type="RefSeq" id="WP_012957924.1">
    <property type="nucleotide sequence ID" value="NC_013791.2"/>
</dbReference>
<dbReference type="EMBL" id="CP001878">
    <property type="protein sequence ID" value="ADC50560.1"/>
    <property type="molecule type" value="Genomic_DNA"/>
</dbReference>
<reference evidence="2 3" key="1">
    <citation type="journal article" date="2011" name="Environ. Microbiol.">
        <title>Genome of alkaliphilic Bacillus pseudofirmus OF4 reveals adaptations that support the ability to grow in an external pH range from 7.5 to 11.4.</title>
        <authorList>
            <person name="Janto B."/>
            <person name="Ahmed A."/>
            <person name="Ito M."/>
            <person name="Liu J."/>
            <person name="Hicks D.B."/>
            <person name="Pagni S."/>
            <person name="Fackelmayer O.J."/>
            <person name="Smith T.A."/>
            <person name="Earl J."/>
            <person name="Elbourne L.D."/>
            <person name="Hassan K."/>
            <person name="Paulsen I.T."/>
            <person name="Kolsto A.B."/>
            <person name="Tourasse N.J."/>
            <person name="Ehrlich G.D."/>
            <person name="Boissy R."/>
            <person name="Ivey D.M."/>
            <person name="Li G."/>
            <person name="Xue Y."/>
            <person name="Ma Y."/>
            <person name="Hu F.Z."/>
            <person name="Krulwich T.A."/>
        </authorList>
    </citation>
    <scope>NUCLEOTIDE SEQUENCE [LARGE SCALE GENOMIC DNA]</scope>
    <source>
        <strain evidence="3">ATCC BAA-2126 / JCM 17055 / OF4</strain>
    </source>
</reference>
<dbReference type="AlphaFoldDB" id="D3FWR2"/>
<keyword evidence="3" id="KW-1185">Reference proteome</keyword>
<evidence type="ECO:0000313" key="2">
    <source>
        <dbReference type="EMBL" id="ADC50560.1"/>
    </source>
</evidence>
<dbReference type="Proteomes" id="UP000001544">
    <property type="component" value="Chromosome"/>
</dbReference>
<sequence length="162" mass="17624">MSYEEKLNQLKINLPTAFTPKGVSLLSVKQAGNILYTSGHDCRVGDELLYQGKVGTDLTIEEGREAAKQTVINCLGSIKSHLGSLNHVVQIIKMTGYINCQSDFDQLPHILDSASDVLISIFGVERGGHARSAIGVESLPYRIPLEIELVVEVKARGGKSFN</sequence>
<dbReference type="CDD" id="cd02199">
    <property type="entry name" value="YjgF_YER057c_UK114_like_1"/>
    <property type="match status" value="1"/>
</dbReference>
<dbReference type="Pfam" id="PF14588">
    <property type="entry name" value="YjgF_endoribonc"/>
    <property type="match status" value="1"/>
</dbReference>
<dbReference type="KEGG" id="bpf:BpOF4_12545"/>
<dbReference type="HOGENOM" id="CLU_104845_0_1_9"/>
<evidence type="ECO:0000313" key="3">
    <source>
        <dbReference type="Proteomes" id="UP000001544"/>
    </source>
</evidence>
<protein>
    <submittedName>
        <fullName evidence="2">Endoribonuclease L-PSP</fullName>
    </submittedName>
</protein>
<dbReference type="STRING" id="398511.BpOF4_12545"/>
<accession>D3FWR2</accession>
<dbReference type="PANTHER" id="PTHR43760:SF1">
    <property type="entry name" value="ENDORIBONUCLEASE L-PSP_CHORISMATE MUTASE-LIKE DOMAIN-CONTAINING PROTEIN"/>
    <property type="match status" value="1"/>
</dbReference>
<organism evidence="2 3">
    <name type="scientific">Alkalihalophilus pseudofirmus (strain ATCC BAA-2126 / JCM 17055 / OF4)</name>
    <name type="common">Bacillus pseudofirmus</name>
    <dbReference type="NCBI Taxonomy" id="398511"/>
    <lineage>
        <taxon>Bacteria</taxon>
        <taxon>Bacillati</taxon>
        <taxon>Bacillota</taxon>
        <taxon>Bacilli</taxon>
        <taxon>Bacillales</taxon>
        <taxon>Bacillaceae</taxon>
        <taxon>Alkalihalophilus</taxon>
    </lineage>
</organism>
<dbReference type="eggNOG" id="COG0251">
    <property type="taxonomic scope" value="Bacteria"/>
</dbReference>
<gene>
    <name evidence="2" type="ordered locus">BpOF4_12545</name>
</gene>
<dbReference type="SUPFAM" id="SSF55298">
    <property type="entry name" value="YjgF-like"/>
    <property type="match status" value="1"/>
</dbReference>
<dbReference type="Gene3D" id="3.30.1330.40">
    <property type="entry name" value="RutC-like"/>
    <property type="match status" value="1"/>
</dbReference>
<dbReference type="PANTHER" id="PTHR43760">
    <property type="entry name" value="ENDORIBONUCLEASE-RELATED"/>
    <property type="match status" value="1"/>
</dbReference>
<dbReference type="InterPro" id="IPR035959">
    <property type="entry name" value="RutC-like_sf"/>
</dbReference>
<proteinExistence type="predicted"/>
<evidence type="ECO:0000259" key="1">
    <source>
        <dbReference type="Pfam" id="PF14588"/>
    </source>
</evidence>